<evidence type="ECO:0000256" key="1">
    <source>
        <dbReference type="ARBA" id="ARBA00004814"/>
    </source>
</evidence>
<dbReference type="SUPFAM" id="SSF54373">
    <property type="entry name" value="FAD-linked reductases, C-terminal domain"/>
    <property type="match status" value="1"/>
</dbReference>
<dbReference type="Gene3D" id="3.50.50.60">
    <property type="entry name" value="FAD/NAD(P)-binding domain"/>
    <property type="match status" value="1"/>
</dbReference>
<comment type="caution">
    <text evidence="8">The sequence shown here is derived from an EMBL/GenBank/DDBJ whole genome shotgun (WGS) entry which is preliminary data.</text>
</comment>
<keyword evidence="9" id="KW-1185">Reference proteome</keyword>
<name>A0A552U8L3_9SPHN</name>
<comment type="catalytic activity">
    <reaction evidence="6">
        <text>L-tryptophan + O2 = indole-3-acetamide + CO2 + H2O</text>
        <dbReference type="Rhea" id="RHEA:16165"/>
        <dbReference type="ChEBI" id="CHEBI:15377"/>
        <dbReference type="ChEBI" id="CHEBI:15379"/>
        <dbReference type="ChEBI" id="CHEBI:16031"/>
        <dbReference type="ChEBI" id="CHEBI:16526"/>
        <dbReference type="ChEBI" id="CHEBI:57912"/>
        <dbReference type="EC" id="1.13.12.3"/>
    </reaction>
</comment>
<feature type="domain" description="Amine oxidase" evidence="7">
    <location>
        <begin position="11"/>
        <end position="73"/>
    </location>
</feature>
<feature type="domain" description="Amine oxidase" evidence="7">
    <location>
        <begin position="145"/>
        <end position="401"/>
    </location>
</feature>
<accession>A0A552U8L3</accession>
<dbReference type="SUPFAM" id="SSF51905">
    <property type="entry name" value="FAD/NAD(P)-binding domain"/>
    <property type="match status" value="1"/>
</dbReference>
<evidence type="ECO:0000313" key="8">
    <source>
        <dbReference type="EMBL" id="TRW14556.1"/>
    </source>
</evidence>
<comment type="similarity">
    <text evidence="2">Belongs to the tryptophan 2-monooxygenase family.</text>
</comment>
<dbReference type="InterPro" id="IPR050281">
    <property type="entry name" value="Flavin_monoamine_oxidase"/>
</dbReference>
<sequence>MDVVVVGAGAAGIAAARRLRSAGASVVVLEASGRIGGRAHSVVREGMALDLGCGWLHSAERNPWVGIAEDAGLTIDRANPGWEMQWRCLGTTPADHAGFGRAYADFDDAVTRLATGDDVPLAAALPAAGPWSGPIDAIIGYLDGASATDVSLHDHHAFDSAASDMNWRVREGYGTAVVRAAAGLDVRLDCAVTTIELTPAGVAVSGGFGTIDAAQVIVTVSTGVLASGAIRFLPDMPDAVAAAADLPMGHVGKLFLAVEGADELPVNGHMRGRPGEKRSASHRLRPFGWPLIECYYGGPYAAELEAAGEAATVDAMVGELVGLLGATWRTRLRPLVASRWSHEPWVRGAWSYARPGGRGARFRLAAAHGPIHFAGEAAAPLDIGTAHGAQATGVAAADVVLVRLNRAGDGR</sequence>
<reference evidence="8 9" key="1">
    <citation type="submission" date="2019-07" db="EMBL/GenBank/DDBJ databases">
        <title>Novel species isolated from glacier.</title>
        <authorList>
            <person name="Liu Q."/>
            <person name="Xin Y.-H."/>
        </authorList>
    </citation>
    <scope>NUCLEOTIDE SEQUENCE [LARGE SCALE GENOMIC DNA]</scope>
    <source>
        <strain evidence="8 9">LB1R16</strain>
    </source>
</reference>
<gene>
    <name evidence="8" type="ORF">FMM06_12715</name>
</gene>
<evidence type="ECO:0000256" key="5">
    <source>
        <dbReference type="ARBA" id="ARBA00023070"/>
    </source>
</evidence>
<dbReference type="PANTHER" id="PTHR10742:SF410">
    <property type="entry name" value="LYSINE-SPECIFIC HISTONE DEMETHYLASE 2"/>
    <property type="match status" value="1"/>
</dbReference>
<dbReference type="Proteomes" id="UP000317894">
    <property type="component" value="Unassembled WGS sequence"/>
</dbReference>
<dbReference type="PANTHER" id="PTHR10742">
    <property type="entry name" value="FLAVIN MONOAMINE OXIDASE"/>
    <property type="match status" value="1"/>
</dbReference>
<dbReference type="InterPro" id="IPR002937">
    <property type="entry name" value="Amino_oxidase"/>
</dbReference>
<dbReference type="InterPro" id="IPR036188">
    <property type="entry name" value="FAD/NAD-bd_sf"/>
</dbReference>
<evidence type="ECO:0000256" key="3">
    <source>
        <dbReference type="ARBA" id="ARBA00012535"/>
    </source>
</evidence>
<dbReference type="RefSeq" id="WP_144237761.1">
    <property type="nucleotide sequence ID" value="NZ_VJWA01000002.1"/>
</dbReference>
<evidence type="ECO:0000259" key="7">
    <source>
        <dbReference type="Pfam" id="PF01593"/>
    </source>
</evidence>
<evidence type="ECO:0000256" key="6">
    <source>
        <dbReference type="ARBA" id="ARBA00047321"/>
    </source>
</evidence>
<evidence type="ECO:0000256" key="2">
    <source>
        <dbReference type="ARBA" id="ARBA00005833"/>
    </source>
</evidence>
<comment type="pathway">
    <text evidence="1">Plant hormone metabolism; auxin biosynthesis.</text>
</comment>
<protein>
    <recommendedName>
        <fullName evidence="4">Tryptophan 2-monooxygenase</fullName>
        <ecNumber evidence="3">1.13.12.3</ecNumber>
    </recommendedName>
</protein>
<dbReference type="GO" id="GO:0050361">
    <property type="term" value="F:tryptophan 2-monooxygenase activity"/>
    <property type="evidence" value="ECO:0007669"/>
    <property type="project" value="UniProtKB-EC"/>
</dbReference>
<dbReference type="EC" id="1.13.12.3" evidence="3"/>
<evidence type="ECO:0000313" key="9">
    <source>
        <dbReference type="Proteomes" id="UP000317894"/>
    </source>
</evidence>
<organism evidence="8 9">
    <name type="scientific">Glacieibacterium frigidum</name>
    <dbReference type="NCBI Taxonomy" id="2593303"/>
    <lineage>
        <taxon>Bacteria</taxon>
        <taxon>Pseudomonadati</taxon>
        <taxon>Pseudomonadota</taxon>
        <taxon>Alphaproteobacteria</taxon>
        <taxon>Sphingomonadales</taxon>
        <taxon>Sphingosinicellaceae</taxon>
        <taxon>Glacieibacterium</taxon>
    </lineage>
</organism>
<dbReference type="EMBL" id="VJWA01000002">
    <property type="protein sequence ID" value="TRW14556.1"/>
    <property type="molecule type" value="Genomic_DNA"/>
</dbReference>
<dbReference type="PRINTS" id="PR00411">
    <property type="entry name" value="PNDRDTASEI"/>
</dbReference>
<evidence type="ECO:0000256" key="4">
    <source>
        <dbReference type="ARBA" id="ARBA00017871"/>
    </source>
</evidence>
<dbReference type="OrthoDB" id="337830at2"/>
<dbReference type="Pfam" id="PF01593">
    <property type="entry name" value="Amino_oxidase"/>
    <property type="match status" value="2"/>
</dbReference>
<keyword evidence="5" id="KW-0073">Auxin biosynthesis</keyword>
<proteinExistence type="inferred from homology"/>
<dbReference type="AlphaFoldDB" id="A0A552U8L3"/>
<dbReference type="GO" id="GO:0009851">
    <property type="term" value="P:auxin biosynthetic process"/>
    <property type="evidence" value="ECO:0007669"/>
    <property type="project" value="UniProtKB-KW"/>
</dbReference>